<dbReference type="Gene3D" id="3.40.50.12500">
    <property type="match status" value="1"/>
</dbReference>
<proteinExistence type="predicted"/>
<dbReference type="InterPro" id="IPR026286">
    <property type="entry name" value="MaiA/AMDase"/>
</dbReference>
<dbReference type="PIRSF" id="PIRSF015736">
    <property type="entry name" value="MI"/>
    <property type="match status" value="1"/>
</dbReference>
<dbReference type="Proteomes" id="UP001165962">
    <property type="component" value="Unassembled WGS sequence"/>
</dbReference>
<sequence length="251" mass="27100">MTMKLKKLGMLTPSSNTVLEPITCSILRGVPGVAAHFSRFKVTEVSLTSSAASQFSIEPMLQAALLLADAQVDVIAYNGTSGGWLGFDYDRRLCEKITQETGIPATTSVLALNELFSVFQVKQFGLVSPSGQAIAERIIENYSQLGLQCVDYACSGISNNYACANVDEESIKGMVRSVALSGAKAITTFGTNLWSAQLAEELERELDILVLDTISVVVWKCLHMAGISPQSISGWGKLFAAKEFQEMSNKI</sequence>
<accession>A0ABX0J8G3</accession>
<protein>
    <submittedName>
        <fullName evidence="1">Asp/Glu/hydantoin racemase</fullName>
    </submittedName>
</protein>
<reference evidence="1" key="1">
    <citation type="submission" date="2020-03" db="EMBL/GenBank/DDBJ databases">
        <title>Draft sequencing of Paenibacilllus sp. S3N08.</title>
        <authorList>
            <person name="Kim D.-U."/>
        </authorList>
    </citation>
    <scope>NUCLEOTIDE SEQUENCE</scope>
    <source>
        <strain evidence="1">S3N08</strain>
    </source>
</reference>
<dbReference type="Pfam" id="PF17645">
    <property type="entry name" value="Amdase"/>
    <property type="match status" value="1"/>
</dbReference>
<dbReference type="EMBL" id="JAAOIW010000006">
    <property type="protein sequence ID" value="NHN31893.1"/>
    <property type="molecule type" value="Genomic_DNA"/>
</dbReference>
<evidence type="ECO:0000313" key="2">
    <source>
        <dbReference type="Proteomes" id="UP001165962"/>
    </source>
</evidence>
<gene>
    <name evidence="1" type="ORF">G9U52_18820</name>
</gene>
<keyword evidence="2" id="KW-1185">Reference proteome</keyword>
<evidence type="ECO:0000313" key="1">
    <source>
        <dbReference type="EMBL" id="NHN31893.1"/>
    </source>
</evidence>
<dbReference type="InterPro" id="IPR053714">
    <property type="entry name" value="Iso_Racemase_Enz_sf"/>
</dbReference>
<name>A0ABX0J8G3_9BACL</name>
<dbReference type="PANTHER" id="PTHR40267">
    <property type="entry name" value="BLR3294 PROTEIN"/>
    <property type="match status" value="1"/>
</dbReference>
<organism evidence="1 2">
    <name type="scientific">Paenibacillus agricola</name>
    <dbReference type="NCBI Taxonomy" id="2716264"/>
    <lineage>
        <taxon>Bacteria</taxon>
        <taxon>Bacillati</taxon>
        <taxon>Bacillota</taxon>
        <taxon>Bacilli</taxon>
        <taxon>Bacillales</taxon>
        <taxon>Paenibacillaceae</taxon>
        <taxon>Paenibacillus</taxon>
    </lineage>
</organism>
<comment type="caution">
    <text evidence="1">The sequence shown here is derived from an EMBL/GenBank/DDBJ whole genome shotgun (WGS) entry which is preliminary data.</text>
</comment>
<dbReference type="PANTHER" id="PTHR40267:SF1">
    <property type="entry name" value="BLR3294 PROTEIN"/>
    <property type="match status" value="1"/>
</dbReference>